<evidence type="ECO:0000313" key="3">
    <source>
        <dbReference type="Proteomes" id="UP001292094"/>
    </source>
</evidence>
<keyword evidence="3" id="KW-1185">Reference proteome</keyword>
<comment type="caution">
    <text evidence="2">The sequence shown here is derived from an EMBL/GenBank/DDBJ whole genome shotgun (WGS) entry which is preliminary data.</text>
</comment>
<name>A0AAE1TKD4_9EUCA</name>
<dbReference type="EMBL" id="JAWZYT010006325">
    <property type="protein sequence ID" value="KAK4288381.1"/>
    <property type="molecule type" value="Genomic_DNA"/>
</dbReference>
<organism evidence="2 3">
    <name type="scientific">Petrolisthes manimaculis</name>
    <dbReference type="NCBI Taxonomy" id="1843537"/>
    <lineage>
        <taxon>Eukaryota</taxon>
        <taxon>Metazoa</taxon>
        <taxon>Ecdysozoa</taxon>
        <taxon>Arthropoda</taxon>
        <taxon>Crustacea</taxon>
        <taxon>Multicrustacea</taxon>
        <taxon>Malacostraca</taxon>
        <taxon>Eumalacostraca</taxon>
        <taxon>Eucarida</taxon>
        <taxon>Decapoda</taxon>
        <taxon>Pleocyemata</taxon>
        <taxon>Anomura</taxon>
        <taxon>Galatheoidea</taxon>
        <taxon>Porcellanidae</taxon>
        <taxon>Petrolisthes</taxon>
    </lineage>
</organism>
<dbReference type="Proteomes" id="UP001292094">
    <property type="component" value="Unassembled WGS sequence"/>
</dbReference>
<gene>
    <name evidence="2" type="ORF">Pmani_038588</name>
</gene>
<feature type="region of interest" description="Disordered" evidence="1">
    <location>
        <begin position="1"/>
        <end position="48"/>
    </location>
</feature>
<dbReference type="AlphaFoldDB" id="A0AAE1TKD4"/>
<feature type="compositionally biased region" description="Basic and acidic residues" evidence="1">
    <location>
        <begin position="8"/>
        <end position="46"/>
    </location>
</feature>
<evidence type="ECO:0000256" key="1">
    <source>
        <dbReference type="SAM" id="MobiDB-lite"/>
    </source>
</evidence>
<proteinExistence type="predicted"/>
<reference evidence="2" key="1">
    <citation type="submission" date="2023-11" db="EMBL/GenBank/DDBJ databases">
        <title>Genome assemblies of two species of porcelain crab, Petrolisthes cinctipes and Petrolisthes manimaculis (Anomura: Porcellanidae).</title>
        <authorList>
            <person name="Angst P."/>
        </authorList>
    </citation>
    <scope>NUCLEOTIDE SEQUENCE</scope>
    <source>
        <strain evidence="2">PB745_02</strain>
        <tissue evidence="2">Gill</tissue>
    </source>
</reference>
<protein>
    <submittedName>
        <fullName evidence="2">Uncharacterized protein</fullName>
    </submittedName>
</protein>
<accession>A0AAE1TKD4</accession>
<evidence type="ECO:0000313" key="2">
    <source>
        <dbReference type="EMBL" id="KAK4288381.1"/>
    </source>
</evidence>
<sequence length="100" mass="11729">MTGRRREKGGDDMEERGEKGGDDMEERREKGGDDREGKKERKRGETRVGLYTTSNSIKVDVCERQHSFAPSPRITFYYLELARWWDRPLAQINNEDALYT</sequence>